<dbReference type="InterPro" id="IPR004421">
    <property type="entry name" value="Carbamoyltransferase_HypF"/>
</dbReference>
<dbReference type="InterPro" id="IPR011125">
    <property type="entry name" value="Znf_HypF"/>
</dbReference>
<dbReference type="InterPro" id="IPR036046">
    <property type="entry name" value="Acylphosphatase-like_dom_sf"/>
</dbReference>
<reference evidence="12 13" key="1">
    <citation type="submission" date="2023-09" db="EMBL/GenBank/DDBJ databases">
        <title>Thioclava shenzhenensis sp. nov., a multidrug resistant bacteria-antagonizing species isolated from coastal seawater.</title>
        <authorList>
            <person name="Long M."/>
        </authorList>
    </citation>
    <scope>NUCLEOTIDE SEQUENCE [LARGE SCALE GENOMIC DNA]</scope>
    <source>
        <strain evidence="12 13">FTW29</strain>
    </source>
</reference>
<evidence type="ECO:0000256" key="3">
    <source>
        <dbReference type="ARBA" id="ARBA00022598"/>
    </source>
</evidence>
<keyword evidence="13" id="KW-1185">Reference proteome</keyword>
<organism evidence="12 13">
    <name type="scientific">Thioclava litoralis</name>
    <dbReference type="NCBI Taxonomy" id="3076557"/>
    <lineage>
        <taxon>Bacteria</taxon>
        <taxon>Pseudomonadati</taxon>
        <taxon>Pseudomonadota</taxon>
        <taxon>Alphaproteobacteria</taxon>
        <taxon>Rhodobacterales</taxon>
        <taxon>Paracoccaceae</taxon>
        <taxon>Thioclava</taxon>
    </lineage>
</organism>
<dbReference type="InterPro" id="IPR041440">
    <property type="entry name" value="HypF_C"/>
</dbReference>
<comment type="pathway">
    <text evidence="1 8">Protein modification; [NiFe] hydrogenase maturation.</text>
</comment>
<evidence type="ECO:0000259" key="10">
    <source>
        <dbReference type="PROSITE" id="PS51160"/>
    </source>
</evidence>
<dbReference type="PROSITE" id="PS51160">
    <property type="entry name" value="ACYLPHOSPHATASE_3"/>
    <property type="match status" value="1"/>
</dbReference>
<evidence type="ECO:0000256" key="8">
    <source>
        <dbReference type="PIRNR" id="PIRNR006256"/>
    </source>
</evidence>
<sequence length="754" mass="79524">METVEIRVRGQVQGVGFRPFVWRLAQELGLSGHVLNDAGGVVIRVRGAAVEALVARLRGEAPVLARVDQVEVSRWLGALAEGFVILASEAGAVRTRVTPDAASCPDCLAEVAGTGRRAGYAFTNCTHCGPRFSIVTGLPYDRAQTTMAAFALCADCAEEYRDPADRRFHAQPIACPICGPKVWCVPEAGDWLAAAAARLRAGEILAIKGLGGFHIACDAGNPQAIARLRARKHRPAKPLAVMGDPAMIEAACHVSDPERALLRDPAAPIVVLTLRARATGVAARELAPGQGCLGWMLPYTPLHHLLVAATGRPLVMTSGNPSGEPQVIGNEEALAKLGGIVDGFVLHDRAIARRLDDSVERMTPQGPMVLRRARGRVPDVLDLPEGFREGPQVIAYGGQMKGAICLVREGQALLGHHLGDLDNALNIAAFEAADRDYRALFEHSPDLVAVDLHPEFRATRYGEARAQAEGVGLVRVQHHHAHLAACLAENGWARLAGPVAGIVLDGLGLGEDGHIWGGEILLGEYATCQRVAHLSQVPLPGGDRASRDPWRNLLAQLDHAGLGALADLLLSGQPLALLRQAMAKGLNAPSCSSAGRLFDAFAAALGFAGSQSFEGEAAMGLEALARKALQDGGVCDGYPFGAGEEIDTRPLWQAWAQDRARAVPPEIMALRFHRGLAQAFAQRASDLVRAGRAQAVALSGGCLQNTVLQDELVAALAGVPVLLHHKVPANDGGLALGQAVIGMARAMGESQAAR</sequence>
<comment type="function">
    <text evidence="8">Involved in the maturation of [NiFe] hydrogenases. Along with HypE, it catalyzes the synthesis of the CN ligands of the active site iron of [NiFe]-hydrogenases. HypF functions as a carbamoyl transferase using carbamoylphosphate as a substrate and transferring the carboxamido moiety in an ATP-dependent reaction to the thiolate of the C-terminal cysteine of HypE yielding a protein-S-carboxamide.</text>
</comment>
<feature type="active site" evidence="9">
    <location>
        <position position="18"/>
    </location>
</feature>
<evidence type="ECO:0000256" key="7">
    <source>
        <dbReference type="ARBA" id="ARBA00048220"/>
    </source>
</evidence>
<evidence type="ECO:0000256" key="9">
    <source>
        <dbReference type="PROSITE-ProRule" id="PRU00520"/>
    </source>
</evidence>
<dbReference type="Gene3D" id="3.30.420.40">
    <property type="match status" value="1"/>
</dbReference>
<dbReference type="Proteomes" id="UP001623290">
    <property type="component" value="Chromosome"/>
</dbReference>
<evidence type="ECO:0000256" key="2">
    <source>
        <dbReference type="ARBA" id="ARBA00008097"/>
    </source>
</evidence>
<keyword evidence="3 12" id="KW-0436">Ligase</keyword>
<dbReference type="Gene3D" id="3.90.870.50">
    <property type="match status" value="1"/>
</dbReference>
<dbReference type="InterPro" id="IPR006070">
    <property type="entry name" value="Sua5-like_dom"/>
</dbReference>
<dbReference type="InterPro" id="IPR017968">
    <property type="entry name" value="Acylphosphatase_CS"/>
</dbReference>
<dbReference type="NCBIfam" id="TIGR00143">
    <property type="entry name" value="hypF"/>
    <property type="match status" value="1"/>
</dbReference>
<dbReference type="InterPro" id="IPR051060">
    <property type="entry name" value="Carbamoyltrans_HypF-like"/>
</dbReference>
<comment type="catalytic activity">
    <reaction evidence="9">
        <text>an acyl phosphate + H2O = a carboxylate + phosphate + H(+)</text>
        <dbReference type="Rhea" id="RHEA:14965"/>
        <dbReference type="ChEBI" id="CHEBI:15377"/>
        <dbReference type="ChEBI" id="CHEBI:15378"/>
        <dbReference type="ChEBI" id="CHEBI:29067"/>
        <dbReference type="ChEBI" id="CHEBI:43474"/>
        <dbReference type="ChEBI" id="CHEBI:59918"/>
        <dbReference type="EC" id="3.6.1.7"/>
    </reaction>
</comment>
<dbReference type="Pfam" id="PF00708">
    <property type="entry name" value="Acylphosphatase"/>
    <property type="match status" value="1"/>
</dbReference>
<gene>
    <name evidence="12" type="primary">hypF</name>
    <name evidence="12" type="ORF">RPE78_09240</name>
</gene>
<dbReference type="InterPro" id="IPR017945">
    <property type="entry name" value="DHBP_synth_RibB-like_a/b_dom"/>
</dbReference>
<feature type="active site" evidence="9">
    <location>
        <position position="36"/>
    </location>
</feature>
<keyword evidence="4" id="KW-0479">Metal-binding</keyword>
<comment type="similarity">
    <text evidence="2 8">Belongs to the carbamoyltransferase HypF family.</text>
</comment>
<dbReference type="SUPFAM" id="SSF54975">
    <property type="entry name" value="Acylphosphatase/BLUF domain-like"/>
    <property type="match status" value="1"/>
</dbReference>
<accession>A0ABZ1DYE7</accession>
<dbReference type="Gene3D" id="3.30.420.360">
    <property type="match status" value="1"/>
</dbReference>
<evidence type="ECO:0000256" key="1">
    <source>
        <dbReference type="ARBA" id="ARBA00004711"/>
    </source>
</evidence>
<dbReference type="SUPFAM" id="SSF55821">
    <property type="entry name" value="YrdC/RibB"/>
    <property type="match status" value="1"/>
</dbReference>
<feature type="domain" description="Acylphosphatase-like" evidence="10">
    <location>
        <begin position="3"/>
        <end position="87"/>
    </location>
</feature>
<dbReference type="PROSITE" id="PS00150">
    <property type="entry name" value="ACYLPHOSPHATASE_1"/>
    <property type="match status" value="1"/>
</dbReference>
<dbReference type="EC" id="6.2.-.-" evidence="8"/>
<evidence type="ECO:0000313" key="12">
    <source>
        <dbReference type="EMBL" id="WRY32889.1"/>
    </source>
</evidence>
<dbReference type="Gene3D" id="3.30.110.120">
    <property type="match status" value="1"/>
</dbReference>
<evidence type="ECO:0000313" key="13">
    <source>
        <dbReference type="Proteomes" id="UP001623290"/>
    </source>
</evidence>
<protein>
    <recommendedName>
        <fullName evidence="8">Carbamoyltransferase HypF</fullName>
        <ecNumber evidence="8">6.2.-.-</ecNumber>
    </recommendedName>
</protein>
<comment type="catalytic activity">
    <reaction evidence="7 8">
        <text>C-terminal L-cysteinyl-[HypE protein] + carbamoyl phosphate + ATP + H2O = C-terminal S-carboxamide-L-cysteinyl-[HypE protein] + AMP + phosphate + diphosphate + H(+)</text>
        <dbReference type="Rhea" id="RHEA:55636"/>
        <dbReference type="Rhea" id="RHEA-COMP:14247"/>
        <dbReference type="Rhea" id="RHEA-COMP:14392"/>
        <dbReference type="ChEBI" id="CHEBI:15377"/>
        <dbReference type="ChEBI" id="CHEBI:15378"/>
        <dbReference type="ChEBI" id="CHEBI:30616"/>
        <dbReference type="ChEBI" id="CHEBI:33019"/>
        <dbReference type="ChEBI" id="CHEBI:43474"/>
        <dbReference type="ChEBI" id="CHEBI:58228"/>
        <dbReference type="ChEBI" id="CHEBI:76913"/>
        <dbReference type="ChEBI" id="CHEBI:139126"/>
        <dbReference type="ChEBI" id="CHEBI:456215"/>
    </reaction>
</comment>
<dbReference type="GO" id="GO:0016874">
    <property type="term" value="F:ligase activity"/>
    <property type="evidence" value="ECO:0007669"/>
    <property type="project" value="UniProtKB-KW"/>
</dbReference>
<keyword evidence="9" id="KW-0378">Hydrolase</keyword>
<dbReference type="RefSeq" id="WP_406720385.1">
    <property type="nucleotide sequence ID" value="NZ_CP135443.1"/>
</dbReference>
<evidence type="ECO:0000256" key="5">
    <source>
        <dbReference type="ARBA" id="ARBA00022771"/>
    </source>
</evidence>
<keyword evidence="5" id="KW-0863">Zinc-finger</keyword>
<dbReference type="EMBL" id="CP135443">
    <property type="protein sequence ID" value="WRY32889.1"/>
    <property type="molecule type" value="Genomic_DNA"/>
</dbReference>
<dbReference type="PROSITE" id="PS51163">
    <property type="entry name" value="YRDC"/>
    <property type="match status" value="1"/>
</dbReference>
<feature type="domain" description="YrdC-like" evidence="11">
    <location>
        <begin position="189"/>
        <end position="375"/>
    </location>
</feature>
<dbReference type="Pfam" id="PF01300">
    <property type="entry name" value="Sua5_yciO_yrdC"/>
    <property type="match status" value="1"/>
</dbReference>
<dbReference type="PANTHER" id="PTHR42959">
    <property type="entry name" value="CARBAMOYLTRANSFERASE"/>
    <property type="match status" value="1"/>
</dbReference>
<dbReference type="Pfam" id="PF17788">
    <property type="entry name" value="HypF_C"/>
    <property type="match status" value="1"/>
</dbReference>
<keyword evidence="6" id="KW-0862">Zinc</keyword>
<name>A0ABZ1DYE7_9RHOB</name>
<dbReference type="PIRSF" id="PIRSF006256">
    <property type="entry name" value="CMPcnvr_hdrg_mat"/>
    <property type="match status" value="1"/>
</dbReference>
<evidence type="ECO:0000256" key="4">
    <source>
        <dbReference type="ARBA" id="ARBA00022723"/>
    </source>
</evidence>
<dbReference type="InterPro" id="IPR001792">
    <property type="entry name" value="Acylphosphatase-like_dom"/>
</dbReference>
<proteinExistence type="inferred from homology"/>
<dbReference type="PANTHER" id="PTHR42959:SF1">
    <property type="entry name" value="CARBAMOYLTRANSFERASE HYPF"/>
    <property type="match status" value="1"/>
</dbReference>
<dbReference type="Pfam" id="PF07503">
    <property type="entry name" value="zf-HYPF"/>
    <property type="match status" value="2"/>
</dbReference>
<evidence type="ECO:0000259" key="11">
    <source>
        <dbReference type="PROSITE" id="PS51163"/>
    </source>
</evidence>
<evidence type="ECO:0000256" key="6">
    <source>
        <dbReference type="ARBA" id="ARBA00022833"/>
    </source>
</evidence>
<dbReference type="Pfam" id="PF22521">
    <property type="entry name" value="HypF_C_2"/>
    <property type="match status" value="1"/>
</dbReference>
<dbReference type="InterPro" id="IPR055128">
    <property type="entry name" value="HypF_C_2"/>
</dbReference>